<comment type="caution">
    <text evidence="1">The sequence shown here is derived from an EMBL/GenBank/DDBJ whole genome shotgun (WGS) entry which is preliminary data.</text>
</comment>
<keyword evidence="2" id="KW-1185">Reference proteome</keyword>
<evidence type="ECO:0008006" key="3">
    <source>
        <dbReference type="Google" id="ProtNLM"/>
    </source>
</evidence>
<gene>
    <name evidence="1" type="ORF">V1286_004943</name>
</gene>
<name>A0ABU8BFT2_9BRAD</name>
<organism evidence="1 2">
    <name type="scientific">Bradyrhizobium algeriense</name>
    <dbReference type="NCBI Taxonomy" id="634784"/>
    <lineage>
        <taxon>Bacteria</taxon>
        <taxon>Pseudomonadati</taxon>
        <taxon>Pseudomonadota</taxon>
        <taxon>Alphaproteobacteria</taxon>
        <taxon>Hyphomicrobiales</taxon>
        <taxon>Nitrobacteraceae</taxon>
        <taxon>Bradyrhizobium</taxon>
    </lineage>
</organism>
<proteinExistence type="predicted"/>
<dbReference type="Proteomes" id="UP001364224">
    <property type="component" value="Unassembled WGS sequence"/>
</dbReference>
<evidence type="ECO:0000313" key="2">
    <source>
        <dbReference type="Proteomes" id="UP001364224"/>
    </source>
</evidence>
<sequence>MQHATWNAIESSSVAMSVYRSYRRLLPSSARALLRWLAMPRWNAAAALVRHRAANTVLSGPFRGMHLSLTPVSSRNLLGYLLGTQEIELHDVVRQVIARDYPRIINVGAADGYYAIGFLRQMPRTEVTAFEGALEHHAGLLRTAVLNGVCARFTLKGFCHPDDLGAELAELPGPTLVLADIEGGELDMLDLIKVPRLSSVDILVETHDAFVPNCTEKLKARFSGTHNVEQIVARPRSLADFPKAIIPELSKFMPRTAVELMNERRTGTQMWLYLTAKRQPEVEAVGVEEKSNSDRGNL</sequence>
<protein>
    <recommendedName>
        <fullName evidence="3">FkbM family methyltransferase</fullName>
    </recommendedName>
</protein>
<evidence type="ECO:0000313" key="1">
    <source>
        <dbReference type="EMBL" id="MEH2557414.1"/>
    </source>
</evidence>
<accession>A0ABU8BFT2</accession>
<dbReference type="InterPro" id="IPR029063">
    <property type="entry name" value="SAM-dependent_MTases_sf"/>
</dbReference>
<reference evidence="1 2" key="1">
    <citation type="submission" date="2024-02" db="EMBL/GenBank/DDBJ databases">
        <title>Adaptive strategies in a cosmopolitan and abundant soil bacterium.</title>
        <authorList>
            <person name="Carini P."/>
        </authorList>
    </citation>
    <scope>NUCLEOTIDE SEQUENCE [LARGE SCALE GENOMIC DNA]</scope>
    <source>
        <strain evidence="1 2">AZCC 1608</strain>
    </source>
</reference>
<dbReference type="RefSeq" id="WP_334483585.1">
    <property type="nucleotide sequence ID" value="NZ_JAZHRV010000001.1"/>
</dbReference>
<dbReference type="EMBL" id="JAZHRV010000001">
    <property type="protein sequence ID" value="MEH2557414.1"/>
    <property type="molecule type" value="Genomic_DNA"/>
</dbReference>
<dbReference type="SUPFAM" id="SSF53335">
    <property type="entry name" value="S-adenosyl-L-methionine-dependent methyltransferases"/>
    <property type="match status" value="1"/>
</dbReference>